<dbReference type="HOGENOM" id="CLU_1189022_0_0_10"/>
<dbReference type="InterPro" id="IPR026444">
    <property type="entry name" value="Secre_tail"/>
</dbReference>
<proteinExistence type="predicted"/>
<reference evidence="3 4" key="1">
    <citation type="submission" date="2013-04" db="EMBL/GenBank/DDBJ databases">
        <title>The Genome Sequence of Parabacteroides gordonii DSM 23371.</title>
        <authorList>
            <consortium name="The Broad Institute Genomics Platform"/>
            <person name="Earl A."/>
            <person name="Ward D."/>
            <person name="Feldgarden M."/>
            <person name="Gevers D."/>
            <person name="Martens E."/>
            <person name="Sakamoto M."/>
            <person name="Benno Y."/>
            <person name="Suzuki N."/>
            <person name="Matsunaga N."/>
            <person name="Koshihara K."/>
            <person name="Seki M."/>
            <person name="Komiya H."/>
            <person name="Walker B."/>
            <person name="Young S."/>
            <person name="Zeng Q."/>
            <person name="Gargeya S."/>
            <person name="Fitzgerald M."/>
            <person name="Haas B."/>
            <person name="Abouelleil A."/>
            <person name="Allen A.W."/>
            <person name="Alvarado L."/>
            <person name="Arachchi H.M."/>
            <person name="Berlin A.M."/>
            <person name="Chapman S.B."/>
            <person name="Gainer-Dewar J."/>
            <person name="Goldberg J."/>
            <person name="Griggs A."/>
            <person name="Gujja S."/>
            <person name="Hansen M."/>
            <person name="Howarth C."/>
            <person name="Imamovic A."/>
            <person name="Ireland A."/>
            <person name="Larimer J."/>
            <person name="McCowan C."/>
            <person name="Murphy C."/>
            <person name="Pearson M."/>
            <person name="Poon T.W."/>
            <person name="Priest M."/>
            <person name="Roberts A."/>
            <person name="Saif S."/>
            <person name="Shea T."/>
            <person name="Sisk P."/>
            <person name="Sykes S."/>
            <person name="Wortman J."/>
            <person name="Nusbaum C."/>
            <person name="Birren B."/>
        </authorList>
    </citation>
    <scope>NUCLEOTIDE SEQUENCE [LARGE SCALE GENOMIC DNA]</scope>
    <source>
        <strain evidence="3 4">MS-1</strain>
    </source>
</reference>
<feature type="signal peptide" evidence="1">
    <location>
        <begin position="1"/>
        <end position="19"/>
    </location>
</feature>
<evidence type="ECO:0000313" key="4">
    <source>
        <dbReference type="Proteomes" id="UP000033035"/>
    </source>
</evidence>
<comment type="caution">
    <text evidence="3">The sequence shown here is derived from an EMBL/GenBank/DDBJ whole genome shotgun (WGS) entry which is preliminary data.</text>
</comment>
<dbReference type="Pfam" id="PF02368">
    <property type="entry name" value="Big_2"/>
    <property type="match status" value="1"/>
</dbReference>
<sequence length="233" mass="25348">MKYRLIFISSFFLLPALQAQVLDGTFSFIGEETATSDILLTAIGGQPFEGMTVEAPLSYGFIEVVSTANEYTNVSALTLEKDLVSAEVGEQLQLTAAFSPAEVDNPMLGWYSSDPSVVGVKDGVVSALQEGKATVTVVSASGVFADQCEVTVKSDPTSIEMVNSSNRIYPTVTKDYLYADLQQPQTIYIINVSGKVCEKIQCQTGRNTITMQTYPTGVYFIRMDSEVVKVIKR</sequence>
<dbReference type="InterPro" id="IPR008964">
    <property type="entry name" value="Invasin/intimin_cell_adhesion"/>
</dbReference>
<dbReference type="EMBL" id="AQHW01000031">
    <property type="protein sequence ID" value="KKB45730.1"/>
    <property type="molecule type" value="Genomic_DNA"/>
</dbReference>
<gene>
    <name evidence="3" type="ORF">HMPREF1536_05370</name>
</gene>
<dbReference type="InterPro" id="IPR003343">
    <property type="entry name" value="Big_2"/>
</dbReference>
<dbReference type="SMART" id="SM00635">
    <property type="entry name" value="BID_2"/>
    <property type="match status" value="1"/>
</dbReference>
<dbReference type="SUPFAM" id="SSF49373">
    <property type="entry name" value="Invasin/intimin cell-adhesion fragments"/>
    <property type="match status" value="1"/>
</dbReference>
<dbReference type="Gene3D" id="2.60.40.1080">
    <property type="match status" value="1"/>
</dbReference>
<dbReference type="STRING" id="1203610.HMPREF1536_05370"/>
<evidence type="ECO:0000259" key="2">
    <source>
        <dbReference type="SMART" id="SM00635"/>
    </source>
</evidence>
<evidence type="ECO:0000313" key="3">
    <source>
        <dbReference type="EMBL" id="KKB45730.1"/>
    </source>
</evidence>
<feature type="domain" description="BIG2" evidence="2">
    <location>
        <begin position="73"/>
        <end position="149"/>
    </location>
</feature>
<accession>A0A0F5IK69</accession>
<name>A0A0F5IK69_9BACT</name>
<dbReference type="NCBIfam" id="TIGR04183">
    <property type="entry name" value="Por_Secre_tail"/>
    <property type="match status" value="1"/>
</dbReference>
<dbReference type="AlphaFoldDB" id="A0A0F5IK69"/>
<evidence type="ECO:0000256" key="1">
    <source>
        <dbReference type="SAM" id="SignalP"/>
    </source>
</evidence>
<dbReference type="PATRIC" id="fig|1203610.3.peg.5486"/>
<keyword evidence="4" id="KW-1185">Reference proteome</keyword>
<organism evidence="3 4">
    <name type="scientific">Parabacteroides gordonii MS-1 = DSM 23371</name>
    <dbReference type="NCBI Taxonomy" id="1203610"/>
    <lineage>
        <taxon>Bacteria</taxon>
        <taxon>Pseudomonadati</taxon>
        <taxon>Bacteroidota</taxon>
        <taxon>Bacteroidia</taxon>
        <taxon>Bacteroidales</taxon>
        <taxon>Tannerellaceae</taxon>
        <taxon>Parabacteroides</taxon>
    </lineage>
</organism>
<feature type="chain" id="PRO_5002487805" evidence="1">
    <location>
        <begin position="20"/>
        <end position="233"/>
    </location>
</feature>
<dbReference type="RefSeq" id="WP_028727510.1">
    <property type="nucleotide sequence ID" value="NZ_AUAE01000014.1"/>
</dbReference>
<protein>
    <submittedName>
        <fullName evidence="3">Por secretion system C-terminal sorting domain-containing protein</fullName>
    </submittedName>
</protein>
<keyword evidence="1" id="KW-0732">Signal</keyword>
<dbReference type="Proteomes" id="UP000033035">
    <property type="component" value="Unassembled WGS sequence"/>
</dbReference>